<accession>A0AAW1QMN1</accession>
<name>A0AAW1QMN1_9CHLO</name>
<gene>
    <name evidence="2" type="ORF">WJX74_010509</name>
</gene>
<dbReference type="AlphaFoldDB" id="A0AAW1QMN1"/>
<evidence type="ECO:0000256" key="1">
    <source>
        <dbReference type="SAM" id="MobiDB-lite"/>
    </source>
</evidence>
<dbReference type="EMBL" id="JALJOS010000030">
    <property type="protein sequence ID" value="KAK9822795.1"/>
    <property type="molecule type" value="Genomic_DNA"/>
</dbReference>
<feature type="region of interest" description="Disordered" evidence="1">
    <location>
        <begin position="1"/>
        <end position="31"/>
    </location>
</feature>
<evidence type="ECO:0000313" key="2">
    <source>
        <dbReference type="EMBL" id="KAK9822795.1"/>
    </source>
</evidence>
<sequence length="71" mass="7950">MNCVDEVATSGSHEPVWKQHQHQPARREVDKDASHVLVPRAQQRLSMLPQEGSRHILPGCALTCQPLMLIS</sequence>
<organism evidence="2 3">
    <name type="scientific">Apatococcus lobatus</name>
    <dbReference type="NCBI Taxonomy" id="904363"/>
    <lineage>
        <taxon>Eukaryota</taxon>
        <taxon>Viridiplantae</taxon>
        <taxon>Chlorophyta</taxon>
        <taxon>core chlorophytes</taxon>
        <taxon>Trebouxiophyceae</taxon>
        <taxon>Chlorellales</taxon>
        <taxon>Chlorellaceae</taxon>
        <taxon>Apatococcus</taxon>
    </lineage>
</organism>
<comment type="caution">
    <text evidence="2">The sequence shown here is derived from an EMBL/GenBank/DDBJ whole genome shotgun (WGS) entry which is preliminary data.</text>
</comment>
<evidence type="ECO:0000313" key="3">
    <source>
        <dbReference type="Proteomes" id="UP001438707"/>
    </source>
</evidence>
<protein>
    <submittedName>
        <fullName evidence="2">Uncharacterized protein</fullName>
    </submittedName>
</protein>
<dbReference type="Proteomes" id="UP001438707">
    <property type="component" value="Unassembled WGS sequence"/>
</dbReference>
<reference evidence="2 3" key="1">
    <citation type="journal article" date="2024" name="Nat. Commun.">
        <title>Phylogenomics reveals the evolutionary origins of lichenization in chlorophyte algae.</title>
        <authorList>
            <person name="Puginier C."/>
            <person name="Libourel C."/>
            <person name="Otte J."/>
            <person name="Skaloud P."/>
            <person name="Haon M."/>
            <person name="Grisel S."/>
            <person name="Petersen M."/>
            <person name="Berrin J.G."/>
            <person name="Delaux P.M."/>
            <person name="Dal Grande F."/>
            <person name="Keller J."/>
        </authorList>
    </citation>
    <scope>NUCLEOTIDE SEQUENCE [LARGE SCALE GENOMIC DNA]</scope>
    <source>
        <strain evidence="2 3">SAG 2145</strain>
    </source>
</reference>
<proteinExistence type="predicted"/>
<keyword evidence="3" id="KW-1185">Reference proteome</keyword>